<dbReference type="GO" id="GO:0016757">
    <property type="term" value="F:glycosyltransferase activity"/>
    <property type="evidence" value="ECO:0007669"/>
    <property type="project" value="TreeGrafter"/>
</dbReference>
<dbReference type="AlphaFoldDB" id="A0A839Y9W3"/>
<dbReference type="Gene3D" id="3.40.50.2000">
    <property type="entry name" value="Glycogen Phosphorylase B"/>
    <property type="match status" value="1"/>
</dbReference>
<evidence type="ECO:0000313" key="2">
    <source>
        <dbReference type="Proteomes" id="UP000580718"/>
    </source>
</evidence>
<accession>A0A839Y9W3</accession>
<protein>
    <submittedName>
        <fullName evidence="1">Glycosyltransferase involved in cell wall biosynthesis</fullName>
    </submittedName>
</protein>
<sequence>MPAPAGPGVLLVTAESLGVRMAGPAIRTLELARALARDERVGPVSVASLGAVELTDDAVRLVPVSGAGTLAGLLDGVSVVVVQGDVLGLRPELVSSALPIVVDAYDPFHLEQLEQTRGLPEETRRAVVRDCITSLNLQLSRADLVLCASRRQRALWLGHLAALGRLNPVTYDAAADLSGLVAVVPFGTSALPPAPGDRTLLTAAFPQVTADDVVAVWGGGIYEWLDPVTLVRAVADAAAQAPRLKLVFLGTKHPVPGIDSTAADARRVAAELGVLDETVFFAEGWVPYAERDRWLGAADLAVTTHWDHLETEFAFRTRVLDALWCGLPVVSTTGDELADVLDRAGAGLVVPPGDVPALRDALVRLATDDALRAEVAGAASRLAERFTWDRVSAPLADFCAAPRRAPDLDLDPVARVQLGLRQPGTAVGSPWQRVQAALREGGPALLTRRLRSRLPFGLGGGAL</sequence>
<comment type="caution">
    <text evidence="1">The sequence shown here is derived from an EMBL/GenBank/DDBJ whole genome shotgun (WGS) entry which is preliminary data.</text>
</comment>
<dbReference type="Pfam" id="PF13692">
    <property type="entry name" value="Glyco_trans_1_4"/>
    <property type="match status" value="1"/>
</dbReference>
<dbReference type="EMBL" id="JACIBU010000001">
    <property type="protein sequence ID" value="MBB3678236.1"/>
    <property type="molecule type" value="Genomic_DNA"/>
</dbReference>
<keyword evidence="1" id="KW-0808">Transferase</keyword>
<dbReference type="SUPFAM" id="SSF53756">
    <property type="entry name" value="UDP-Glycosyltransferase/glycogen phosphorylase"/>
    <property type="match status" value="1"/>
</dbReference>
<dbReference type="PANTHER" id="PTHR12526:SF635">
    <property type="entry name" value="GLYCOSYL TRANSFERASE GROUP 1"/>
    <property type="match status" value="1"/>
</dbReference>
<gene>
    <name evidence="1" type="ORF">FHX36_003971</name>
</gene>
<dbReference type="PANTHER" id="PTHR12526">
    <property type="entry name" value="GLYCOSYLTRANSFERASE"/>
    <property type="match status" value="1"/>
</dbReference>
<reference evidence="1 2" key="1">
    <citation type="submission" date="2020-08" db="EMBL/GenBank/DDBJ databases">
        <title>Sequencing the genomes of 1000 actinobacteria strains.</title>
        <authorList>
            <person name="Klenk H.-P."/>
        </authorList>
    </citation>
    <scope>NUCLEOTIDE SEQUENCE [LARGE SCALE GENOMIC DNA]</scope>
    <source>
        <strain evidence="1 2">DSM 16678</strain>
    </source>
</reference>
<dbReference type="Proteomes" id="UP000580718">
    <property type="component" value="Unassembled WGS sequence"/>
</dbReference>
<evidence type="ECO:0000313" key="1">
    <source>
        <dbReference type="EMBL" id="MBB3678236.1"/>
    </source>
</evidence>
<proteinExistence type="predicted"/>
<dbReference type="OrthoDB" id="9771846at2"/>
<organism evidence="1 2">
    <name type="scientific">Modestobacter versicolor</name>
    <dbReference type="NCBI Taxonomy" id="429133"/>
    <lineage>
        <taxon>Bacteria</taxon>
        <taxon>Bacillati</taxon>
        <taxon>Actinomycetota</taxon>
        <taxon>Actinomycetes</taxon>
        <taxon>Geodermatophilales</taxon>
        <taxon>Geodermatophilaceae</taxon>
        <taxon>Modestobacter</taxon>
    </lineage>
</organism>
<dbReference type="RefSeq" id="WP_146251492.1">
    <property type="nucleotide sequence ID" value="NZ_JACIBU010000001.1"/>
</dbReference>
<name>A0A839Y9W3_9ACTN</name>
<dbReference type="CDD" id="cd03801">
    <property type="entry name" value="GT4_PimA-like"/>
    <property type="match status" value="1"/>
</dbReference>